<comment type="similarity">
    <text evidence="3 19">In the N-terminal section; belongs to the NnrE/AIBP family.</text>
</comment>
<dbReference type="PANTHER" id="PTHR12592">
    <property type="entry name" value="ATP-DEPENDENT (S)-NAD(P)H-HYDRATE DEHYDRATASE FAMILY MEMBER"/>
    <property type="match status" value="1"/>
</dbReference>
<evidence type="ECO:0000259" key="20">
    <source>
        <dbReference type="PROSITE" id="PS51383"/>
    </source>
</evidence>
<evidence type="ECO:0000256" key="4">
    <source>
        <dbReference type="ARBA" id="ARBA00009524"/>
    </source>
</evidence>
<feature type="binding site" evidence="17">
    <location>
        <position position="404"/>
    </location>
    <ligand>
        <name>AMP</name>
        <dbReference type="ChEBI" id="CHEBI:456215"/>
    </ligand>
</feature>
<keyword evidence="7 17" id="KW-0067">ATP-binding</keyword>
<dbReference type="GO" id="GO:0016301">
    <property type="term" value="F:kinase activity"/>
    <property type="evidence" value="ECO:0007669"/>
    <property type="project" value="UniProtKB-KW"/>
</dbReference>
<comment type="caution">
    <text evidence="18">Lacks conserved residue(s) required for the propagation of feature annotation.</text>
</comment>
<dbReference type="EC" id="5.1.99.6" evidence="19"/>
<reference evidence="23" key="1">
    <citation type="submission" date="2016-10" db="EMBL/GenBank/DDBJ databases">
        <authorList>
            <person name="Varghese N."/>
            <person name="Submissions S."/>
        </authorList>
    </citation>
    <scope>NUCLEOTIDE SEQUENCE [LARGE SCALE GENOMIC DNA]</scope>
    <source>
        <strain evidence="23">S6-262</strain>
    </source>
</reference>
<dbReference type="Gene3D" id="3.40.1190.20">
    <property type="match status" value="1"/>
</dbReference>
<comment type="similarity">
    <text evidence="4 19">In the C-terminal section; belongs to the NnrD/CARKD family.</text>
</comment>
<evidence type="ECO:0000256" key="12">
    <source>
        <dbReference type="ARBA" id="ARBA00023239"/>
    </source>
</evidence>
<evidence type="ECO:0000256" key="18">
    <source>
        <dbReference type="HAMAP-Rule" id="MF_01966"/>
    </source>
</evidence>
<dbReference type="GO" id="GO:0005524">
    <property type="term" value="F:ATP binding"/>
    <property type="evidence" value="ECO:0007669"/>
    <property type="project" value="UniProtKB-UniRule"/>
</dbReference>
<protein>
    <recommendedName>
        <fullName evidence="19">Bifunctional NAD(P)H-hydrate repair enzyme</fullName>
    </recommendedName>
    <alternativeName>
        <fullName evidence="19">Nicotinamide nucleotide repair protein</fullName>
    </alternativeName>
    <domain>
        <recommendedName>
            <fullName evidence="19">ADP-dependent (S)-NAD(P)H-hydrate dehydratase</fullName>
            <ecNumber evidence="19">4.2.1.136</ecNumber>
        </recommendedName>
        <alternativeName>
            <fullName evidence="19">ADP-dependent NAD(P)HX dehydratase</fullName>
        </alternativeName>
    </domain>
    <domain>
        <recommendedName>
            <fullName evidence="19">NAD(P)H-hydrate epimerase</fullName>
            <ecNumber evidence="19">5.1.99.6</ecNumber>
        </recommendedName>
    </domain>
</protein>
<evidence type="ECO:0000256" key="9">
    <source>
        <dbReference type="ARBA" id="ARBA00022958"/>
    </source>
</evidence>
<dbReference type="InterPro" id="IPR000631">
    <property type="entry name" value="CARKD"/>
</dbReference>
<keyword evidence="9 18" id="KW-0630">Potassium</keyword>
<feature type="binding site" evidence="17">
    <location>
        <begin position="375"/>
        <end position="379"/>
    </location>
    <ligand>
        <name>AMP</name>
        <dbReference type="ChEBI" id="CHEBI:456215"/>
    </ligand>
</feature>
<dbReference type="Pfam" id="PF03853">
    <property type="entry name" value="YjeF_N"/>
    <property type="match status" value="1"/>
</dbReference>
<dbReference type="InterPro" id="IPR036652">
    <property type="entry name" value="YjeF_N_dom_sf"/>
</dbReference>
<dbReference type="InterPro" id="IPR029056">
    <property type="entry name" value="Ribokinase-like"/>
</dbReference>
<comment type="catalytic activity">
    <reaction evidence="15 17 19">
        <text>(6S)-NADHX + ADP = AMP + phosphate + NADH + H(+)</text>
        <dbReference type="Rhea" id="RHEA:32223"/>
        <dbReference type="ChEBI" id="CHEBI:15378"/>
        <dbReference type="ChEBI" id="CHEBI:43474"/>
        <dbReference type="ChEBI" id="CHEBI:57945"/>
        <dbReference type="ChEBI" id="CHEBI:64074"/>
        <dbReference type="ChEBI" id="CHEBI:456215"/>
        <dbReference type="ChEBI" id="CHEBI:456216"/>
        <dbReference type="EC" id="4.2.1.136"/>
    </reaction>
</comment>
<feature type="domain" description="YjeF C-terminal" evidence="20">
    <location>
        <begin position="208"/>
        <end position="459"/>
    </location>
</feature>
<feature type="binding site" evidence="18">
    <location>
        <begin position="61"/>
        <end position="65"/>
    </location>
    <ligand>
        <name>(6S)-NADPHX</name>
        <dbReference type="ChEBI" id="CHEBI:64076"/>
    </ligand>
</feature>
<evidence type="ECO:0000256" key="8">
    <source>
        <dbReference type="ARBA" id="ARBA00022857"/>
    </source>
</evidence>
<dbReference type="HAMAP" id="MF_01966">
    <property type="entry name" value="NADHX_epimerase"/>
    <property type="match status" value="1"/>
</dbReference>
<dbReference type="InterPro" id="IPR030677">
    <property type="entry name" value="Nnr"/>
</dbReference>
<dbReference type="EMBL" id="FOCF01000001">
    <property type="protein sequence ID" value="SEM61656.1"/>
    <property type="molecule type" value="Genomic_DNA"/>
</dbReference>
<evidence type="ECO:0000256" key="1">
    <source>
        <dbReference type="ARBA" id="ARBA00000013"/>
    </source>
</evidence>
<keyword evidence="13" id="KW-0511">Multifunctional enzyme</keyword>
<comment type="cofactor">
    <cofactor evidence="17">
        <name>Mg(2+)</name>
        <dbReference type="ChEBI" id="CHEBI:18420"/>
    </cofactor>
</comment>
<feature type="binding site" evidence="18">
    <location>
        <begin position="122"/>
        <end position="128"/>
    </location>
    <ligand>
        <name>(6S)-NADPHX</name>
        <dbReference type="ChEBI" id="CHEBI:64076"/>
    </ligand>
</feature>
<evidence type="ECO:0000256" key="16">
    <source>
        <dbReference type="ARBA" id="ARBA00049209"/>
    </source>
</evidence>
<comment type="catalytic activity">
    <reaction evidence="1 18 19">
        <text>(6R)-NADHX = (6S)-NADHX</text>
        <dbReference type="Rhea" id="RHEA:32215"/>
        <dbReference type="ChEBI" id="CHEBI:64074"/>
        <dbReference type="ChEBI" id="CHEBI:64075"/>
        <dbReference type="EC" id="5.1.99.6"/>
    </reaction>
</comment>
<evidence type="ECO:0000256" key="10">
    <source>
        <dbReference type="ARBA" id="ARBA00023027"/>
    </source>
</evidence>
<dbReference type="PROSITE" id="PS01050">
    <property type="entry name" value="YJEF_C_2"/>
    <property type="match status" value="1"/>
</dbReference>
<feature type="binding site" evidence="17">
    <location>
        <position position="405"/>
    </location>
    <ligand>
        <name>(6S)-NADPHX</name>
        <dbReference type="ChEBI" id="CHEBI:64076"/>
    </ligand>
</feature>
<keyword evidence="11 18" id="KW-0413">Isomerase</keyword>
<evidence type="ECO:0000256" key="3">
    <source>
        <dbReference type="ARBA" id="ARBA00006001"/>
    </source>
</evidence>
<evidence type="ECO:0000313" key="23">
    <source>
        <dbReference type="Proteomes" id="UP000199206"/>
    </source>
</evidence>
<comment type="catalytic activity">
    <reaction evidence="16 17 19">
        <text>(6S)-NADPHX + ADP = AMP + phosphate + NADPH + H(+)</text>
        <dbReference type="Rhea" id="RHEA:32235"/>
        <dbReference type="ChEBI" id="CHEBI:15378"/>
        <dbReference type="ChEBI" id="CHEBI:43474"/>
        <dbReference type="ChEBI" id="CHEBI:57783"/>
        <dbReference type="ChEBI" id="CHEBI:64076"/>
        <dbReference type="ChEBI" id="CHEBI:456215"/>
        <dbReference type="ChEBI" id="CHEBI:456216"/>
        <dbReference type="EC" id="4.2.1.136"/>
    </reaction>
</comment>
<evidence type="ECO:0000256" key="19">
    <source>
        <dbReference type="PIRNR" id="PIRNR017184"/>
    </source>
</evidence>
<keyword evidence="10 17" id="KW-0520">NAD</keyword>
<feature type="binding site" evidence="17">
    <location>
        <position position="294"/>
    </location>
    <ligand>
        <name>(6S)-NADPHX</name>
        <dbReference type="ChEBI" id="CHEBI:64076"/>
    </ligand>
</feature>
<keyword evidence="22" id="KW-0808">Transferase</keyword>
<evidence type="ECO:0000256" key="13">
    <source>
        <dbReference type="ARBA" id="ARBA00023268"/>
    </source>
</evidence>
<keyword evidence="22" id="KW-0418">Kinase</keyword>
<feature type="binding site" evidence="18">
    <location>
        <position position="62"/>
    </location>
    <ligand>
        <name>K(+)</name>
        <dbReference type="ChEBI" id="CHEBI:29103"/>
    </ligand>
</feature>
<feature type="binding site" evidence="17">
    <location>
        <position position="241"/>
    </location>
    <ligand>
        <name>(6S)-NADPHX</name>
        <dbReference type="ChEBI" id="CHEBI:64076"/>
    </ligand>
</feature>
<dbReference type="PIRSF" id="PIRSF017184">
    <property type="entry name" value="Nnr"/>
    <property type="match status" value="1"/>
</dbReference>
<evidence type="ECO:0000256" key="15">
    <source>
        <dbReference type="ARBA" id="ARBA00048238"/>
    </source>
</evidence>
<dbReference type="GO" id="GO:0046872">
    <property type="term" value="F:metal ion binding"/>
    <property type="evidence" value="ECO:0007669"/>
    <property type="project" value="UniProtKB-UniRule"/>
</dbReference>
<dbReference type="PROSITE" id="PS51383">
    <property type="entry name" value="YJEF_C_3"/>
    <property type="match status" value="1"/>
</dbReference>
<sequence>MSPLDGRPVVTAAQMRAAEQLAIERGSSVAALMDHVGRAVAEVVRRIGGGGDVLVLCGSGNNGGDGYVAAAALKAAGIAVRVAASSPPRGEAAIAARAGWDGAVETLADAAPASVLVDALFGTGLNRALDDAVAAPLRRLVEGARLSVAVDVPSGVQADTGEVLGPVPAMAVTLALGAAKPAHLLQPAARLCGTVRVLDIGVTVDSDARVIARPTWTRPGPDSHKFNRGMVAVVRGRMAGAAHLAATAAMHAGAGYVVLLGASMPEAPYALVRKPLTDDALDDPRIGAVVIGPGLGRDEGMREPLDQALASDRPLVIDGDALRLLTPERIAARGGTTILTPHAGEFDALFGAGDGSKLDRARDAATRSGAVVVFKGPDTVIAAPDGRAILAGDANDWLSTAGTGDVLTGAIGAALSSGMPALDAAAAGVWLHGEAARRLGAAFIADELAVALKHARGML</sequence>
<evidence type="ECO:0000256" key="17">
    <source>
        <dbReference type="HAMAP-Rule" id="MF_01965"/>
    </source>
</evidence>
<dbReference type="GO" id="GO:0052856">
    <property type="term" value="F:NAD(P)HX epimerase activity"/>
    <property type="evidence" value="ECO:0007669"/>
    <property type="project" value="UniProtKB-UniRule"/>
</dbReference>
<evidence type="ECO:0000256" key="14">
    <source>
        <dbReference type="ARBA" id="ARBA00025153"/>
    </source>
</evidence>
<keyword evidence="6 17" id="KW-0547">Nucleotide-binding</keyword>
<evidence type="ECO:0000256" key="5">
    <source>
        <dbReference type="ARBA" id="ARBA00022723"/>
    </source>
</evidence>
<proteinExistence type="inferred from homology"/>
<dbReference type="STRING" id="1166340.SAMN05192583_0842"/>
<feature type="binding site" evidence="18">
    <location>
        <position position="151"/>
    </location>
    <ligand>
        <name>(6S)-NADPHX</name>
        <dbReference type="ChEBI" id="CHEBI:64076"/>
    </ligand>
</feature>
<evidence type="ECO:0000256" key="2">
    <source>
        <dbReference type="ARBA" id="ARBA00000909"/>
    </source>
</evidence>
<comment type="function">
    <text evidence="18">Catalyzes the epimerization of the S- and R-forms of NAD(P)HX, a damaged form of NAD(P)H that is a result of enzymatic or heat-dependent hydration. This is a prerequisite for the S-specific NAD(P)H-hydrate dehydratase to allow the repair of both epimers of NAD(P)HX.</text>
</comment>
<dbReference type="InterPro" id="IPR017953">
    <property type="entry name" value="Carbohydrate_kinase_pred_CS"/>
</dbReference>
<keyword evidence="23" id="KW-1185">Reference proteome</keyword>
<gene>
    <name evidence="18" type="primary">nnrE</name>
    <name evidence="17" type="synonym">nnrD</name>
    <name evidence="22" type="ORF">SAMN05192583_0842</name>
</gene>
<dbReference type="GO" id="GO:0046496">
    <property type="term" value="P:nicotinamide nucleotide metabolic process"/>
    <property type="evidence" value="ECO:0007669"/>
    <property type="project" value="UniProtKB-UniRule"/>
</dbReference>
<comment type="cofactor">
    <cofactor evidence="18 19">
        <name>K(+)</name>
        <dbReference type="ChEBI" id="CHEBI:29103"/>
    </cofactor>
    <text evidence="18 19">Binds 1 potassium ion per subunit.</text>
</comment>
<comment type="similarity">
    <text evidence="17">Belongs to the NnrD/CARKD family.</text>
</comment>
<dbReference type="Proteomes" id="UP000199206">
    <property type="component" value="Unassembled WGS sequence"/>
</dbReference>
<dbReference type="NCBIfam" id="TIGR00196">
    <property type="entry name" value="yjeF_cterm"/>
    <property type="match status" value="1"/>
</dbReference>
<dbReference type="GO" id="GO:0052855">
    <property type="term" value="F:ADP-dependent NAD(P)H-hydrate dehydratase activity"/>
    <property type="evidence" value="ECO:0007669"/>
    <property type="project" value="UniProtKB-UniRule"/>
</dbReference>
<dbReference type="InterPro" id="IPR004443">
    <property type="entry name" value="YjeF_N_dom"/>
</dbReference>
<dbReference type="SUPFAM" id="SSF64153">
    <property type="entry name" value="YjeF N-terminal domain-like"/>
    <property type="match status" value="1"/>
</dbReference>
<dbReference type="AlphaFoldDB" id="A0A1H7ZTP5"/>
<dbReference type="RefSeq" id="WP_093664129.1">
    <property type="nucleotide sequence ID" value="NZ_FOCF01000001.1"/>
</dbReference>
<feature type="binding site" evidence="18">
    <location>
        <position position="154"/>
    </location>
    <ligand>
        <name>K(+)</name>
        <dbReference type="ChEBI" id="CHEBI:29103"/>
    </ligand>
</feature>
<dbReference type="NCBIfam" id="TIGR00197">
    <property type="entry name" value="yjeF_nterm"/>
    <property type="match status" value="1"/>
</dbReference>
<organism evidence="22 23">
    <name type="scientific">Sphingomonas gellani</name>
    <dbReference type="NCBI Taxonomy" id="1166340"/>
    <lineage>
        <taxon>Bacteria</taxon>
        <taxon>Pseudomonadati</taxon>
        <taxon>Pseudomonadota</taxon>
        <taxon>Alphaproteobacteria</taxon>
        <taxon>Sphingomonadales</taxon>
        <taxon>Sphingomonadaceae</taxon>
        <taxon>Sphingomonas</taxon>
    </lineage>
</organism>
<dbReference type="PROSITE" id="PS01049">
    <property type="entry name" value="YJEF_C_1"/>
    <property type="match status" value="1"/>
</dbReference>
<name>A0A1H7ZTP5_9SPHN</name>
<feature type="binding site" evidence="17">
    <location>
        <position position="342"/>
    </location>
    <ligand>
        <name>(6S)-NADPHX</name>
        <dbReference type="ChEBI" id="CHEBI:64076"/>
    </ligand>
</feature>
<dbReference type="HAMAP" id="MF_01965">
    <property type="entry name" value="NADHX_dehydratase"/>
    <property type="match status" value="1"/>
</dbReference>
<dbReference type="Gene3D" id="3.40.50.10260">
    <property type="entry name" value="YjeF N-terminal domain"/>
    <property type="match status" value="1"/>
</dbReference>
<keyword evidence="5 18" id="KW-0479">Metal-binding</keyword>
<evidence type="ECO:0000256" key="6">
    <source>
        <dbReference type="ARBA" id="ARBA00022741"/>
    </source>
</evidence>
<keyword evidence="8 17" id="KW-0521">NADP</keyword>
<dbReference type="SUPFAM" id="SSF53613">
    <property type="entry name" value="Ribokinase-like"/>
    <property type="match status" value="1"/>
</dbReference>
<accession>A0A1H7ZTP5</accession>
<keyword evidence="12 17" id="KW-0456">Lyase</keyword>
<comment type="function">
    <text evidence="14 19">Bifunctional enzyme that catalyzes the epimerization of the S- and R-forms of NAD(P)HX and the dehydration of the S-form of NAD(P)HX at the expense of ADP, which is converted to AMP. This allows the repair of both epimers of NAD(P)HX, a damaged form of NAD(P)H that is a result of enzymatic or heat-dependent hydration.</text>
</comment>
<dbReference type="EC" id="4.2.1.136" evidence="19"/>
<evidence type="ECO:0000256" key="11">
    <source>
        <dbReference type="ARBA" id="ARBA00023235"/>
    </source>
</evidence>
<comment type="similarity">
    <text evidence="18">Belongs to the NnrE/AIBP family.</text>
</comment>
<feature type="domain" description="YjeF N-terminal" evidence="21">
    <location>
        <begin position="15"/>
        <end position="208"/>
    </location>
</feature>
<dbReference type="Pfam" id="PF01256">
    <property type="entry name" value="Carb_kinase"/>
    <property type="match status" value="1"/>
</dbReference>
<dbReference type="PANTHER" id="PTHR12592:SF0">
    <property type="entry name" value="ATP-DEPENDENT (S)-NAD(P)H-HYDRATE DEHYDRATASE"/>
    <property type="match status" value="1"/>
</dbReference>
<feature type="binding site" evidence="18">
    <location>
        <position position="118"/>
    </location>
    <ligand>
        <name>K(+)</name>
        <dbReference type="ChEBI" id="CHEBI:29103"/>
    </ligand>
</feature>
<comment type="subunit">
    <text evidence="17">Homotetramer.</text>
</comment>
<dbReference type="GO" id="GO:0110051">
    <property type="term" value="P:metabolite repair"/>
    <property type="evidence" value="ECO:0007669"/>
    <property type="project" value="TreeGrafter"/>
</dbReference>
<dbReference type="PROSITE" id="PS51385">
    <property type="entry name" value="YJEF_N"/>
    <property type="match status" value="1"/>
</dbReference>
<dbReference type="CDD" id="cd01171">
    <property type="entry name" value="YXKO-related"/>
    <property type="match status" value="1"/>
</dbReference>
<evidence type="ECO:0000313" key="22">
    <source>
        <dbReference type="EMBL" id="SEM61656.1"/>
    </source>
</evidence>
<comment type="catalytic activity">
    <reaction evidence="2 18 19">
        <text>(6R)-NADPHX = (6S)-NADPHX</text>
        <dbReference type="Rhea" id="RHEA:32227"/>
        <dbReference type="ChEBI" id="CHEBI:64076"/>
        <dbReference type="ChEBI" id="CHEBI:64077"/>
        <dbReference type="EC" id="5.1.99.6"/>
    </reaction>
</comment>
<evidence type="ECO:0000256" key="7">
    <source>
        <dbReference type="ARBA" id="ARBA00022840"/>
    </source>
</evidence>
<evidence type="ECO:0000259" key="21">
    <source>
        <dbReference type="PROSITE" id="PS51385"/>
    </source>
</evidence>
<dbReference type="OrthoDB" id="9806925at2"/>
<comment type="function">
    <text evidence="17">Catalyzes the dehydration of the S-form of NAD(P)HX at the expense of ADP, which is converted to AMP. Together with NAD(P)HX epimerase, which catalyzes the epimerization of the S- and R-forms, the enzyme allows the repair of both epimers of NAD(P)HX, a damaged form of NAD(P)H that is a result of enzymatic or heat-dependent hydration.</text>
</comment>